<organism evidence="1">
    <name type="scientific">marine metagenome</name>
    <dbReference type="NCBI Taxonomy" id="408172"/>
    <lineage>
        <taxon>unclassified sequences</taxon>
        <taxon>metagenomes</taxon>
        <taxon>ecological metagenomes</taxon>
    </lineage>
</organism>
<sequence>MHEWKFYRLGEAQSIEKCLPRGVNGFAVIIRRMVFMGDLGFL</sequence>
<evidence type="ECO:0000313" key="1">
    <source>
        <dbReference type="EMBL" id="SVD53529.1"/>
    </source>
</evidence>
<protein>
    <submittedName>
        <fullName evidence="1">Uncharacterized protein</fullName>
    </submittedName>
</protein>
<dbReference type="EMBL" id="UINC01156871">
    <property type="protein sequence ID" value="SVD53529.1"/>
    <property type="molecule type" value="Genomic_DNA"/>
</dbReference>
<dbReference type="AlphaFoldDB" id="A0A382W454"/>
<accession>A0A382W454</accession>
<reference evidence="1" key="1">
    <citation type="submission" date="2018-05" db="EMBL/GenBank/DDBJ databases">
        <authorList>
            <person name="Lanie J.A."/>
            <person name="Ng W.-L."/>
            <person name="Kazmierczak K.M."/>
            <person name="Andrzejewski T.M."/>
            <person name="Davidsen T.M."/>
            <person name="Wayne K.J."/>
            <person name="Tettelin H."/>
            <person name="Glass J.I."/>
            <person name="Rusch D."/>
            <person name="Podicherti R."/>
            <person name="Tsui H.-C.T."/>
            <person name="Winkler M.E."/>
        </authorList>
    </citation>
    <scope>NUCLEOTIDE SEQUENCE</scope>
</reference>
<name>A0A382W454_9ZZZZ</name>
<gene>
    <name evidence="1" type="ORF">METZ01_LOCUS406383</name>
</gene>
<proteinExistence type="predicted"/>